<evidence type="ECO:0000313" key="1">
    <source>
        <dbReference type="EMBL" id="OWZ15660.1"/>
    </source>
</evidence>
<reference evidence="2" key="1">
    <citation type="submission" date="2017-03" db="EMBL/GenBank/DDBJ databases">
        <title>Phytopthora megakarya and P. palmivora, two closely related causual agents of cacao black pod achieved similar genome size and gene model numbers by different mechanisms.</title>
        <authorList>
            <person name="Ali S."/>
            <person name="Shao J."/>
            <person name="Larry D.J."/>
            <person name="Kronmiller B."/>
            <person name="Shen D."/>
            <person name="Strem M.D."/>
            <person name="Melnick R.L."/>
            <person name="Guiltinan M.J."/>
            <person name="Tyler B.M."/>
            <person name="Meinhardt L.W."/>
            <person name="Bailey B.A."/>
        </authorList>
    </citation>
    <scope>NUCLEOTIDE SEQUENCE [LARGE SCALE GENOMIC DNA]</scope>
    <source>
        <strain evidence="2">zdho120</strain>
    </source>
</reference>
<protein>
    <recommendedName>
        <fullName evidence="3">MULE transposase domain-containing protein</fullName>
    </recommendedName>
</protein>
<organism evidence="1 2">
    <name type="scientific">Phytophthora megakarya</name>
    <dbReference type="NCBI Taxonomy" id="4795"/>
    <lineage>
        <taxon>Eukaryota</taxon>
        <taxon>Sar</taxon>
        <taxon>Stramenopiles</taxon>
        <taxon>Oomycota</taxon>
        <taxon>Peronosporomycetes</taxon>
        <taxon>Peronosporales</taxon>
        <taxon>Peronosporaceae</taxon>
        <taxon>Phytophthora</taxon>
    </lineage>
</organism>
<comment type="caution">
    <text evidence="1">The sequence shown here is derived from an EMBL/GenBank/DDBJ whole genome shotgun (WGS) entry which is preliminary data.</text>
</comment>
<dbReference type="Proteomes" id="UP000198211">
    <property type="component" value="Unassembled WGS sequence"/>
</dbReference>
<proteinExistence type="predicted"/>
<keyword evidence="2" id="KW-1185">Reference proteome</keyword>
<dbReference type="EMBL" id="NBNE01001079">
    <property type="protein sequence ID" value="OWZ15660.1"/>
    <property type="molecule type" value="Genomic_DNA"/>
</dbReference>
<gene>
    <name evidence="1" type="ORF">PHMEG_00010664</name>
</gene>
<evidence type="ECO:0008006" key="3">
    <source>
        <dbReference type="Google" id="ProtNLM"/>
    </source>
</evidence>
<dbReference type="OrthoDB" id="126222at2759"/>
<name>A0A225WFM8_9STRA</name>
<accession>A0A225WFM8</accession>
<sequence>MEAGKIDLKKKYGRHDIQLHDVFTTVTSSTEFLRAYAFNENKPIEKANHSGNLGVLKCTSGLCDWNVALTKKRPTKRVNTKLEFCPTDSWFVSALNLVHGPSCNSVRKCTSKLLLELPGFKSAMVKGLSCARARVASSVKVTDNVNVYNRPSLVWTVSDDFFRAFLAFGSLIAGQDNWIPILECDRMHMKNVVYNGVRLLRIGKDSDWGTFPVAVAFVNKETADNFEWFFASCIVAGIDMYGRPLFADRGKQRDAQVRLRLVGVHVHLKFRVLHIFFNVCSHFRPIEPNIASIRSLIIALQSTTTLVEYEAVLSAIDEQFPSKRTIEANGKLETQSGVQYLRLIHPLSWTNFGNDKLTHDEELAVCAEWSSVDSFGDSCPLFGGRSTSAIESQNRALLLAGV</sequence>
<evidence type="ECO:0000313" key="2">
    <source>
        <dbReference type="Proteomes" id="UP000198211"/>
    </source>
</evidence>
<dbReference type="AlphaFoldDB" id="A0A225WFM8"/>